<dbReference type="EMBL" id="LIXZ01000012">
    <property type="protein sequence ID" value="KPL58838.1"/>
    <property type="molecule type" value="Genomic_DNA"/>
</dbReference>
<dbReference type="OrthoDB" id="9803238at2"/>
<dbReference type="PANTHER" id="PTHR43174">
    <property type="entry name" value="UDP-N-ACETYLGLUCOSAMINE 2-EPIMERASE"/>
    <property type="match status" value="1"/>
</dbReference>
<dbReference type="RefSeq" id="WP_060673315.1">
    <property type="nucleotide sequence ID" value="NZ_JBCNGU010000027.1"/>
</dbReference>
<feature type="domain" description="UDP-N-acetylglucosamine 2-epimerase" evidence="2">
    <location>
        <begin position="30"/>
        <end position="356"/>
    </location>
</feature>
<dbReference type="SUPFAM" id="SSF53756">
    <property type="entry name" value="UDP-Glycosyltransferase/glycogen phosphorylase"/>
    <property type="match status" value="1"/>
</dbReference>
<dbReference type="PANTHER" id="PTHR43174:SF1">
    <property type="entry name" value="UDP-N-ACETYLGLUCOSAMINE 2-EPIMERASE"/>
    <property type="match status" value="1"/>
</dbReference>
<proteinExistence type="inferred from homology"/>
<dbReference type="AlphaFoldDB" id="A0A0P6W0K1"/>
<comment type="caution">
    <text evidence="3">The sequence shown here is derived from an EMBL/GenBank/DDBJ whole genome shotgun (WGS) entry which is preliminary data.</text>
</comment>
<accession>A0A0P6W0K1</accession>
<name>A0A0P6W0K1_9BACI</name>
<dbReference type="PATRIC" id="fig|218284.4.peg.1196"/>
<dbReference type="Pfam" id="PF02350">
    <property type="entry name" value="Epimerase_2"/>
    <property type="match status" value="1"/>
</dbReference>
<keyword evidence="1" id="KW-0413">Isomerase</keyword>
<evidence type="ECO:0000313" key="4">
    <source>
        <dbReference type="Proteomes" id="UP000050398"/>
    </source>
</evidence>
<dbReference type="CDD" id="cd03786">
    <property type="entry name" value="GTB_UDP-GlcNAc_2-Epimerase"/>
    <property type="match status" value="1"/>
</dbReference>
<dbReference type="GO" id="GO:0016853">
    <property type="term" value="F:isomerase activity"/>
    <property type="evidence" value="ECO:0007669"/>
    <property type="project" value="UniProtKB-KW"/>
</dbReference>
<reference evidence="3 4" key="1">
    <citation type="submission" date="2015-08" db="EMBL/GenBank/DDBJ databases">
        <title>Draft Genome Sequence of Bacillus vietnamensis UCD-SED5.</title>
        <authorList>
            <person name="Lee R.D."/>
            <person name="Jospin G."/>
            <person name="Lang J.M."/>
            <person name="Coil D.A."/>
            <person name="Eisen J.A."/>
        </authorList>
    </citation>
    <scope>NUCLEOTIDE SEQUENCE [LARGE SCALE GENOMIC DNA]</scope>
    <source>
        <strain evidence="3 4">UCD-SED5</strain>
    </source>
</reference>
<organism evidence="3 4">
    <name type="scientific">Rossellomorea vietnamensis</name>
    <dbReference type="NCBI Taxonomy" id="218284"/>
    <lineage>
        <taxon>Bacteria</taxon>
        <taxon>Bacillati</taxon>
        <taxon>Bacillota</taxon>
        <taxon>Bacilli</taxon>
        <taxon>Bacillales</taxon>
        <taxon>Bacillaceae</taxon>
        <taxon>Rossellomorea</taxon>
    </lineage>
</organism>
<dbReference type="InterPro" id="IPR029767">
    <property type="entry name" value="WecB-like"/>
</dbReference>
<evidence type="ECO:0000256" key="1">
    <source>
        <dbReference type="RuleBase" id="RU003513"/>
    </source>
</evidence>
<comment type="similarity">
    <text evidence="1">Belongs to the UDP-N-acetylglucosamine 2-epimerase family.</text>
</comment>
<dbReference type="Gene3D" id="3.40.50.2000">
    <property type="entry name" value="Glycogen Phosphorylase B"/>
    <property type="match status" value="2"/>
</dbReference>
<dbReference type="NCBIfam" id="TIGR00236">
    <property type="entry name" value="wecB"/>
    <property type="match status" value="1"/>
</dbReference>
<gene>
    <name evidence="3" type="ORF">AM506_15065</name>
</gene>
<evidence type="ECO:0000313" key="3">
    <source>
        <dbReference type="EMBL" id="KPL58838.1"/>
    </source>
</evidence>
<dbReference type="Proteomes" id="UP000050398">
    <property type="component" value="Unassembled WGS sequence"/>
</dbReference>
<dbReference type="InterPro" id="IPR003331">
    <property type="entry name" value="UDP_GlcNAc_Epimerase_2_dom"/>
</dbReference>
<protein>
    <submittedName>
        <fullName evidence="3">UDP-N-acetylglucosamine 2-epimerase</fullName>
    </submittedName>
</protein>
<evidence type="ECO:0000259" key="2">
    <source>
        <dbReference type="Pfam" id="PF02350"/>
    </source>
</evidence>
<sequence>MRILTVVGTRPELIRLSVLIKKLDVLCDKHILVHSGQNFTHSLNGVFFQELGIRKPDYEIQNNGASLGGQLSNLFLELETILKNEKPDKVLILGDTNSGLSAILAERHRIPVVHMEAGNRCFDLNVPEEINRKIIDAISSVNLVYTPYSKANLLREGVNPSKIIICGNPIYEVIKNHEEDIDHSQIMDVLNLSKQDYFLATIHRAENVDVHGNLQSIINALNTLADNYGKRIIFSTHPRTKSKLMSQTKFVTHPLIEFHEPFGFFDFIKLEKNALCVLTDSGTVQEECCIFKVPTVTVRNSTERPETVDCGSNIVSGLIDNRIAKAVDVVLSRETLWECPKEYLDTNVSNKVINILFGGANIVY</sequence>